<evidence type="ECO:0000313" key="12">
    <source>
        <dbReference type="Proteomes" id="UP001600064"/>
    </source>
</evidence>
<keyword evidence="6 9" id="KW-1133">Transmembrane helix</keyword>
<evidence type="ECO:0000256" key="4">
    <source>
        <dbReference type="ARBA" id="ARBA00022692"/>
    </source>
</evidence>
<feature type="domain" description="Fringe-like glycosyltransferase" evidence="10">
    <location>
        <begin position="266"/>
        <end position="352"/>
    </location>
</feature>
<evidence type="ECO:0000256" key="9">
    <source>
        <dbReference type="SAM" id="Phobius"/>
    </source>
</evidence>
<sequence>MGVSGPRRRWFSIRNAFARAFILAFVMVSIAGFFLQFDANVSSTLAHTATSAKDAISQQMPTVSELLSSWVDSITPSTSKPSIRPSRNMTCGADRNKLRRWQKQYGLRNTFEYLKRYVQVNRLPIPRSSITWINQTFLAGESRVMDSNWEPEDASCPDPLVVPVSQSPFPSSANASEFMFGVSTTYQRFIETRTSPINEWSYWLTNGHGKSNGGKLILKLFDATDDQLQEAQTKLTGAGIDADVYRSEPQDIMAVRYLSLVPAMFHHPARDIKKWLVLCDDDTFFPSIHALSEMLAEHDHTRPLYIGALSEDVNNVQRHGSQAFGGAGIFLSVPMAERITNRYDSCRSDQAVNEANSGWGPQGDILLRRCIYANSEVRLTLLHGLWQLDIFGDPSGFYESGLRPLSLHHYRGGIWHIAHPWHYTKVAHVCGEDCTLQRFQTADNFVISNAFSVAFYPRGIDFDLKQLEATFGPAPDDKGWNFDFAMGPRRPSLHKTGRKISWDLQEATLNEDGTVSQVYVLKHDDWRWKNPDGAPMTSRDSVIELVWMPDEEEENGV</sequence>
<protein>
    <recommendedName>
        <fullName evidence="10">Fringe-like glycosyltransferase domain-containing protein</fullName>
    </recommendedName>
</protein>
<evidence type="ECO:0000259" key="10">
    <source>
        <dbReference type="Pfam" id="PF02434"/>
    </source>
</evidence>
<comment type="subcellular location">
    <subcellularLocation>
        <location evidence="8">Endomembrane system</location>
        <topology evidence="8">Single-pass membrane protein</topology>
    </subcellularLocation>
    <subcellularLocation>
        <location evidence="1">Membrane</location>
        <topology evidence="1">Single-pass type II membrane protein</topology>
    </subcellularLocation>
</comment>
<feature type="transmembrane region" description="Helical" evidence="9">
    <location>
        <begin position="16"/>
        <end position="35"/>
    </location>
</feature>
<evidence type="ECO:0000256" key="8">
    <source>
        <dbReference type="ARBA" id="ARBA00037847"/>
    </source>
</evidence>
<evidence type="ECO:0000256" key="2">
    <source>
        <dbReference type="ARBA" id="ARBA00022676"/>
    </source>
</evidence>
<evidence type="ECO:0000256" key="5">
    <source>
        <dbReference type="ARBA" id="ARBA00022968"/>
    </source>
</evidence>
<dbReference type="Pfam" id="PF02434">
    <property type="entry name" value="Fringe"/>
    <property type="match status" value="1"/>
</dbReference>
<dbReference type="EMBL" id="JAZGUE010000001">
    <property type="protein sequence ID" value="KAL2270691.1"/>
    <property type="molecule type" value="Genomic_DNA"/>
</dbReference>
<name>A0ABR4DJX9_9PEZI</name>
<dbReference type="Proteomes" id="UP001600064">
    <property type="component" value="Unassembled WGS sequence"/>
</dbReference>
<comment type="caution">
    <text evidence="11">The sequence shown here is derived from an EMBL/GenBank/DDBJ whole genome shotgun (WGS) entry which is preliminary data.</text>
</comment>
<organism evidence="11 12">
    <name type="scientific">Remersonia thermophila</name>
    <dbReference type="NCBI Taxonomy" id="72144"/>
    <lineage>
        <taxon>Eukaryota</taxon>
        <taxon>Fungi</taxon>
        <taxon>Dikarya</taxon>
        <taxon>Ascomycota</taxon>
        <taxon>Pezizomycotina</taxon>
        <taxon>Sordariomycetes</taxon>
        <taxon>Sordariomycetidae</taxon>
        <taxon>Sordariales</taxon>
        <taxon>Sordariales incertae sedis</taxon>
        <taxon>Remersonia</taxon>
    </lineage>
</organism>
<dbReference type="RefSeq" id="XP_070869415.1">
    <property type="nucleotide sequence ID" value="XM_071012884.1"/>
</dbReference>
<dbReference type="Gene3D" id="3.90.550.50">
    <property type="match status" value="1"/>
</dbReference>
<keyword evidence="4 9" id="KW-0812">Transmembrane</keyword>
<accession>A0ABR4DJX9</accession>
<dbReference type="GeneID" id="98127528"/>
<proteinExistence type="predicted"/>
<evidence type="ECO:0000256" key="7">
    <source>
        <dbReference type="ARBA" id="ARBA00023136"/>
    </source>
</evidence>
<keyword evidence="7 9" id="KW-0472">Membrane</keyword>
<evidence type="ECO:0000313" key="11">
    <source>
        <dbReference type="EMBL" id="KAL2270691.1"/>
    </source>
</evidence>
<keyword evidence="12" id="KW-1185">Reference proteome</keyword>
<keyword evidence="3" id="KW-0808">Transferase</keyword>
<reference evidence="11 12" key="1">
    <citation type="journal article" date="2024" name="Commun. Biol.">
        <title>Comparative genomic analysis of thermophilic fungi reveals convergent evolutionary adaptations and gene losses.</title>
        <authorList>
            <person name="Steindorff A.S."/>
            <person name="Aguilar-Pontes M.V."/>
            <person name="Robinson A.J."/>
            <person name="Andreopoulos B."/>
            <person name="LaButti K."/>
            <person name="Kuo A."/>
            <person name="Mondo S."/>
            <person name="Riley R."/>
            <person name="Otillar R."/>
            <person name="Haridas S."/>
            <person name="Lipzen A."/>
            <person name="Grimwood J."/>
            <person name="Schmutz J."/>
            <person name="Clum A."/>
            <person name="Reid I.D."/>
            <person name="Moisan M.C."/>
            <person name="Butler G."/>
            <person name="Nguyen T.T.M."/>
            <person name="Dewar K."/>
            <person name="Conant G."/>
            <person name="Drula E."/>
            <person name="Henrissat B."/>
            <person name="Hansel C."/>
            <person name="Singer S."/>
            <person name="Hutchinson M.I."/>
            <person name="de Vries R.P."/>
            <person name="Natvig D.O."/>
            <person name="Powell A.J."/>
            <person name="Tsang A."/>
            <person name="Grigoriev I.V."/>
        </authorList>
    </citation>
    <scope>NUCLEOTIDE SEQUENCE [LARGE SCALE GENOMIC DNA]</scope>
    <source>
        <strain evidence="11 12">ATCC 22073</strain>
    </source>
</reference>
<evidence type="ECO:0000256" key="3">
    <source>
        <dbReference type="ARBA" id="ARBA00022679"/>
    </source>
</evidence>
<evidence type="ECO:0000256" key="6">
    <source>
        <dbReference type="ARBA" id="ARBA00022989"/>
    </source>
</evidence>
<dbReference type="PANTHER" id="PTHR10811">
    <property type="entry name" value="FRINGE-RELATED"/>
    <property type="match status" value="1"/>
</dbReference>
<keyword evidence="2" id="KW-0328">Glycosyltransferase</keyword>
<evidence type="ECO:0000256" key="1">
    <source>
        <dbReference type="ARBA" id="ARBA00004606"/>
    </source>
</evidence>
<gene>
    <name evidence="11" type="ORF">VTJ83DRAFT_62</name>
</gene>
<dbReference type="InterPro" id="IPR003378">
    <property type="entry name" value="Fringe-like_glycosylTrfase"/>
</dbReference>
<keyword evidence="5" id="KW-0735">Signal-anchor</keyword>